<sequence>MIRVGSSEITPYVGATKLARVYVGSTLVWEPPIVGAAYFDTLDSLAAFTQTKTGDGVESNTGHAAWPGGSNGTSRLIYNQPALTDNQYVATELATTTARTGVLIMHCDDAATGWYGVSWSSGSTITLGRGSGMWGGSFDSTIASVNSGSPGGTGTVELWNIGNTFRVAVNGTIRIDTTVANSIRGAGYRRQGFGMYRNTFLSTGRLDRWYGGDAVAYGKS</sequence>
<proteinExistence type="predicted"/>
<evidence type="ECO:0000313" key="1">
    <source>
        <dbReference type="EMBL" id="XAO35459.1"/>
    </source>
</evidence>
<accession>A0AAX4RAK4</accession>
<gene>
    <name evidence="1" type="primary">25</name>
    <name evidence="1" type="ORF">SEA_MORGANA_25</name>
</gene>
<evidence type="ECO:0008006" key="3">
    <source>
        <dbReference type="Google" id="ProtNLM"/>
    </source>
</evidence>
<keyword evidence="2" id="KW-1185">Reference proteome</keyword>
<organism evidence="1 2">
    <name type="scientific">Gordonia phage Morgana</name>
    <dbReference type="NCBI Taxonomy" id="3137292"/>
    <lineage>
        <taxon>Viruses</taxon>
        <taxon>Duplodnaviria</taxon>
        <taxon>Heunggongvirae</taxon>
        <taxon>Uroviricota</taxon>
        <taxon>Caudoviricetes</taxon>
        <taxon>Kruegerviridae</taxon>
        <taxon>Cafassovirus</taxon>
        <taxon>Cafassovirus morgana</taxon>
    </lineage>
</organism>
<dbReference type="Proteomes" id="UP001494874">
    <property type="component" value="Segment"/>
</dbReference>
<reference evidence="1 2" key="1">
    <citation type="submission" date="2024-03" db="EMBL/GenBank/DDBJ databases">
        <authorList>
            <person name="Shriver K.J."/>
            <person name="Jarquin D.M."/>
            <person name="Bolanos-Abarca L."/>
            <person name="Cohen Z.M."/>
            <person name="Hayes E."/>
            <person name="Mustafa Y."/>
            <person name="Pacheco-Mendoza M."/>
            <person name="Broussard A.C."/>
            <person name="Fogarty M.P."/>
            <person name="Ko C."/>
            <person name="Russell D.A."/>
            <person name="Jacobs-Sera D."/>
            <person name="Hatfull G.F."/>
        </authorList>
    </citation>
    <scope>NUCLEOTIDE SEQUENCE [LARGE SCALE GENOMIC DNA]</scope>
</reference>
<evidence type="ECO:0000313" key="2">
    <source>
        <dbReference type="Proteomes" id="UP001494874"/>
    </source>
</evidence>
<name>A0AAX4RAK4_9CAUD</name>
<dbReference type="EMBL" id="PP537962">
    <property type="protein sequence ID" value="XAO35459.1"/>
    <property type="molecule type" value="Genomic_DNA"/>
</dbReference>
<protein>
    <recommendedName>
        <fullName evidence="3">Minor tail protein</fullName>
    </recommendedName>
</protein>